<evidence type="ECO:0000313" key="3">
    <source>
        <dbReference type="EMBL" id="ARK29640.1"/>
    </source>
</evidence>
<evidence type="ECO:0008006" key="5">
    <source>
        <dbReference type="Google" id="ProtNLM"/>
    </source>
</evidence>
<feature type="transmembrane region" description="Helical" evidence="2">
    <location>
        <begin position="212"/>
        <end position="231"/>
    </location>
</feature>
<feature type="transmembrane region" description="Helical" evidence="2">
    <location>
        <begin position="278"/>
        <end position="300"/>
    </location>
</feature>
<feature type="compositionally biased region" description="Basic and acidic residues" evidence="1">
    <location>
        <begin position="411"/>
        <end position="426"/>
    </location>
</feature>
<dbReference type="KEGG" id="bkw:BkAM31D_07070"/>
<feature type="compositionally biased region" description="Basic and acidic residues" evidence="1">
    <location>
        <begin position="452"/>
        <end position="463"/>
    </location>
</feature>
<keyword evidence="4" id="KW-1185">Reference proteome</keyword>
<dbReference type="AlphaFoldDB" id="A0A1X9MAM4"/>
<feature type="region of interest" description="Disordered" evidence="1">
    <location>
        <begin position="411"/>
        <end position="690"/>
    </location>
</feature>
<feature type="transmembrane region" description="Helical" evidence="2">
    <location>
        <begin position="7"/>
        <end position="30"/>
    </location>
</feature>
<dbReference type="NCBIfam" id="NF046089">
    <property type="entry name" value="CD3337_EF1877"/>
    <property type="match status" value="1"/>
</dbReference>
<dbReference type="STRING" id="199441.BkAM31D_07070"/>
<proteinExistence type="predicted"/>
<feature type="compositionally biased region" description="Polar residues" evidence="1">
    <location>
        <begin position="654"/>
        <end position="664"/>
    </location>
</feature>
<feature type="compositionally biased region" description="Basic and acidic residues" evidence="1">
    <location>
        <begin position="665"/>
        <end position="674"/>
    </location>
</feature>
<accession>A0A1X9MAM4</accession>
<feature type="compositionally biased region" description="Basic and acidic residues" evidence="1">
    <location>
        <begin position="475"/>
        <end position="501"/>
    </location>
</feature>
<keyword evidence="2" id="KW-1133">Transmembrane helix</keyword>
<feature type="compositionally biased region" description="Basic and acidic residues" evidence="1">
    <location>
        <begin position="612"/>
        <end position="653"/>
    </location>
</feature>
<protein>
    <recommendedName>
        <fullName evidence="5">TrbL/VirB6 plasmid conjugal transfer protein</fullName>
    </recommendedName>
</protein>
<evidence type="ECO:0000256" key="1">
    <source>
        <dbReference type="SAM" id="MobiDB-lite"/>
    </source>
</evidence>
<dbReference type="EMBL" id="CP020814">
    <property type="protein sequence ID" value="ARK29640.1"/>
    <property type="molecule type" value="Genomic_DNA"/>
</dbReference>
<feature type="transmembrane region" description="Helical" evidence="2">
    <location>
        <begin position="78"/>
        <end position="97"/>
    </location>
</feature>
<feature type="compositionally biased region" description="Polar residues" evidence="1">
    <location>
        <begin position="549"/>
        <end position="566"/>
    </location>
</feature>
<gene>
    <name evidence="3" type="ORF">BkAM31D_07070</name>
</gene>
<feature type="compositionally biased region" description="Polar residues" evidence="1">
    <location>
        <begin position="598"/>
        <end position="611"/>
    </location>
</feature>
<evidence type="ECO:0000313" key="4">
    <source>
        <dbReference type="Proteomes" id="UP000193006"/>
    </source>
</evidence>
<keyword evidence="2" id="KW-0472">Membrane</keyword>
<reference evidence="3 4" key="1">
    <citation type="submission" date="2017-04" db="EMBL/GenBank/DDBJ databases">
        <title>Bacillus krulwichiae AM31D Genome sequencing and assembly.</title>
        <authorList>
            <person name="Krulwich T.A."/>
            <person name="Anastor L."/>
            <person name="Ehrlich R."/>
            <person name="Ehrlich G.D."/>
            <person name="Janto B."/>
        </authorList>
    </citation>
    <scope>NUCLEOTIDE SEQUENCE [LARGE SCALE GENOMIC DNA]</scope>
    <source>
        <strain evidence="3 4">AM31D</strain>
    </source>
</reference>
<feature type="compositionally biased region" description="Basic and acidic residues" evidence="1">
    <location>
        <begin position="567"/>
        <end position="597"/>
    </location>
</feature>
<dbReference type="Proteomes" id="UP000193006">
    <property type="component" value="Chromosome"/>
</dbReference>
<name>A0A1X9MAM4_9BACI</name>
<dbReference type="InterPro" id="IPR058112">
    <property type="entry name" value="CD3337_EF1877-like"/>
</dbReference>
<sequence length="690" mass="77675">MINIIWVFFVMNVVEQAFTLDFVGSVVSIISESVRSIAGFDNGFQDGGVWGALVLFILVLVGTWAAYVGIVKRESSRALSGILSSFVIFVCALGFFANADRILTMINDASADLQNSILSSVSSIVSPGLSYSQGEGIAAMRNQMHDILVERPYLLMQYGTSSRSDIEATGEGRVHNLLSVSPYSEEREEYVNREVEQHDNTMMTAGGLVDRLLFLPLIGISNLLIGGMLLIISCMIIMYQILFLVLVLFAPVPLLLGMIPSMQTAATNWVLKVIHAQLMKIGIALLLTILFTVSTILYQAADDSQVGYLLMMVIQILCFVGIWMKRRDLFGLITQASGGVMSSEGNTGQQLNHYRRKVQNAMQNRSMRNLLGHKGGAVTAGTRAYGLKRRATGIKGRIEALKERPGVGVYSKDDLAERRKKKEESKTKRHEKATNQPYQRQMAEGQAMAKEMTGREFEKKAEELGLQPNHLKGLSNKEKRAEVDRMKERNAGQQKPDERLRASGQNEMAATKDYQRTQSGLSKGTLAKRDVKGEKQTVLPKQGQKIEQEAQTETQQDIRTKNTQHVKTNEVQDNLVKEDRKAHVLDRKERTNTESKKNVNSVANRNQVENTTKIENENNRMNRKEIVSTETTSDRKSVTKRVERNEDHKEDVLSRTSKNTVSRYSNEKRDKHITQWEAQQQINERNRKKR</sequence>
<evidence type="ECO:0000256" key="2">
    <source>
        <dbReference type="SAM" id="Phobius"/>
    </source>
</evidence>
<feature type="transmembrane region" description="Helical" evidence="2">
    <location>
        <begin position="50"/>
        <end position="71"/>
    </location>
</feature>
<feature type="transmembrane region" description="Helical" evidence="2">
    <location>
        <begin position="306"/>
        <end position="324"/>
    </location>
</feature>
<organism evidence="3 4">
    <name type="scientific">Halalkalibacter krulwichiae</name>
    <dbReference type="NCBI Taxonomy" id="199441"/>
    <lineage>
        <taxon>Bacteria</taxon>
        <taxon>Bacillati</taxon>
        <taxon>Bacillota</taxon>
        <taxon>Bacilli</taxon>
        <taxon>Bacillales</taxon>
        <taxon>Bacillaceae</taxon>
        <taxon>Halalkalibacter</taxon>
    </lineage>
</organism>
<feature type="transmembrane region" description="Helical" evidence="2">
    <location>
        <begin position="237"/>
        <end position="257"/>
    </location>
</feature>
<keyword evidence="2" id="KW-0812">Transmembrane</keyword>